<reference evidence="1 2" key="1">
    <citation type="submission" date="2017-04" db="EMBL/GenBank/DDBJ databases">
        <authorList>
            <person name="Afonso C.L."/>
            <person name="Miller P.J."/>
            <person name="Scott M.A."/>
            <person name="Spackman E."/>
            <person name="Goraichik I."/>
            <person name="Dimitrov K.M."/>
            <person name="Suarez D.L."/>
            <person name="Swayne D.E."/>
        </authorList>
    </citation>
    <scope>NUCLEOTIDE SEQUENCE [LARGE SCALE GENOMIC DNA]</scope>
    <source>
        <strain evidence="1 2">LMG26642</strain>
    </source>
</reference>
<evidence type="ECO:0000313" key="1">
    <source>
        <dbReference type="EMBL" id="SMH39645.1"/>
    </source>
</evidence>
<dbReference type="Pfam" id="PF02620">
    <property type="entry name" value="YceD"/>
    <property type="match status" value="1"/>
</dbReference>
<name>A0A1X7NNV1_9LACT</name>
<sequence length="186" mass="21318">MKWSLNELQKYRFEPLIFSETVDLKKSLLKREKEILDVSPILLEGNLIVQENEILLHMVVSLDVTLPSARSLEPVLIPLSLEVDEIYIPENVASRETDEDEGTVIQLENDWVDLSEAIEDAVLLNIPIQVFTEEEVKENKMPSGNDWVVMSEDDFTSEKAEQKAKTLDPRFAGLKDLFKDESDDKK</sequence>
<dbReference type="Proteomes" id="UP000193435">
    <property type="component" value="Unassembled WGS sequence"/>
</dbReference>
<gene>
    <name evidence="1" type="ORF">SAMN04488700_2259</name>
</gene>
<dbReference type="RefSeq" id="WP_085560281.1">
    <property type="nucleotide sequence ID" value="NZ_FOAH01000002.1"/>
</dbReference>
<proteinExistence type="predicted"/>
<dbReference type="STRING" id="1073423.SAMN04488700_2259"/>
<dbReference type="OrthoDB" id="9790372at2"/>
<protein>
    <recommendedName>
        <fullName evidence="3">ACR, COG1399</fullName>
    </recommendedName>
</protein>
<evidence type="ECO:0008006" key="3">
    <source>
        <dbReference type="Google" id="ProtNLM"/>
    </source>
</evidence>
<keyword evidence="2" id="KW-1185">Reference proteome</keyword>
<dbReference type="EMBL" id="FXBJ01000002">
    <property type="protein sequence ID" value="SMH39645.1"/>
    <property type="molecule type" value="Genomic_DNA"/>
</dbReference>
<dbReference type="InterPro" id="IPR003772">
    <property type="entry name" value="YceD"/>
</dbReference>
<dbReference type="AlphaFoldDB" id="A0A1X7NNV1"/>
<evidence type="ECO:0000313" key="2">
    <source>
        <dbReference type="Proteomes" id="UP000193435"/>
    </source>
</evidence>
<accession>A0A1X7NNV1</accession>
<organism evidence="1 2">
    <name type="scientific">Carnobacterium iners</name>
    <dbReference type="NCBI Taxonomy" id="1073423"/>
    <lineage>
        <taxon>Bacteria</taxon>
        <taxon>Bacillati</taxon>
        <taxon>Bacillota</taxon>
        <taxon>Bacilli</taxon>
        <taxon>Lactobacillales</taxon>
        <taxon>Carnobacteriaceae</taxon>
        <taxon>Carnobacterium</taxon>
    </lineage>
</organism>